<protein>
    <submittedName>
        <fullName evidence="1">Uncharacterized protein</fullName>
    </submittedName>
</protein>
<dbReference type="EMBL" id="JAQTJH010000003">
    <property type="protein sequence ID" value="MDK2061561.1"/>
    <property type="molecule type" value="Genomic_DNA"/>
</dbReference>
<gene>
    <name evidence="1" type="ORF">PT520_03370</name>
</gene>
<name>A0AAW6VMN9_9BACT</name>
<reference evidence="1" key="1">
    <citation type="journal article" date="2023" name="Antibiotics">
        <title>Genomic Characterization of Antibiotic-Resistant Campylobacterales Isolated from Chilean Poultry Meat.</title>
        <authorList>
            <person name="Concha-Toloza M."/>
            <person name="Lopez-Cantillo M."/>
            <person name="Molina-Mora J.A."/>
            <person name="Collado L."/>
        </authorList>
    </citation>
    <scope>NUCLEOTIDE SEQUENCE</scope>
    <source>
        <strain evidence="1">FR1p273A</strain>
    </source>
</reference>
<proteinExistence type="predicted"/>
<dbReference type="Proteomes" id="UP001237843">
    <property type="component" value="Unassembled WGS sequence"/>
</dbReference>
<evidence type="ECO:0000313" key="1">
    <source>
        <dbReference type="EMBL" id="MDK2061561.1"/>
    </source>
</evidence>
<dbReference type="AlphaFoldDB" id="A0AAW6VMN9"/>
<reference evidence="1" key="2">
    <citation type="submission" date="2023-02" db="EMBL/GenBank/DDBJ databases">
        <authorList>
            <person name="Concha-Toloza M."/>
            <person name="Lopez-Cantillo M."/>
            <person name="Molina-Mora J."/>
            <person name="Collado L."/>
        </authorList>
    </citation>
    <scope>NUCLEOTIDE SEQUENCE</scope>
    <source>
        <strain evidence="1">FR1p273A</strain>
    </source>
</reference>
<evidence type="ECO:0000313" key="2">
    <source>
        <dbReference type="Proteomes" id="UP001237843"/>
    </source>
</evidence>
<comment type="caution">
    <text evidence="1">The sequence shown here is derived from an EMBL/GenBank/DDBJ whole genome shotgun (WGS) entry which is preliminary data.</text>
</comment>
<dbReference type="RefSeq" id="WP_237934698.1">
    <property type="nucleotide sequence ID" value="NZ_JAKKPG010000001.1"/>
</dbReference>
<organism evidence="1 2">
    <name type="scientific">Aliarcobacter butzleri</name>
    <dbReference type="NCBI Taxonomy" id="28197"/>
    <lineage>
        <taxon>Bacteria</taxon>
        <taxon>Pseudomonadati</taxon>
        <taxon>Campylobacterota</taxon>
        <taxon>Epsilonproteobacteria</taxon>
        <taxon>Campylobacterales</taxon>
        <taxon>Arcobacteraceae</taxon>
        <taxon>Aliarcobacter</taxon>
    </lineage>
</organism>
<sequence length="184" mass="22184">MRKFCDTFGLLNNQIYEYPQKNKQNKFESLSLGTVSYYSSISNIKDNDINNIKKEYENILKNNIKYLEFTLNQNNQTKIFQFFMNDEKVEYRILEKSEAKYIVESQLYNLMVANIEYFKVIDIQRNKELAQFSSFYRKKFDFLNIDGINTFRQFWYVAQFGKDNIDYSSSTISLYTIIKKVFKE</sequence>
<accession>A0AAW6VMN9</accession>